<organism evidence="1 2">
    <name type="scientific">Gigaspora margarita</name>
    <dbReference type="NCBI Taxonomy" id="4874"/>
    <lineage>
        <taxon>Eukaryota</taxon>
        <taxon>Fungi</taxon>
        <taxon>Fungi incertae sedis</taxon>
        <taxon>Mucoromycota</taxon>
        <taxon>Glomeromycotina</taxon>
        <taxon>Glomeromycetes</taxon>
        <taxon>Diversisporales</taxon>
        <taxon>Gigasporaceae</taxon>
        <taxon>Gigaspora</taxon>
    </lineage>
</organism>
<name>A0ABN7WJD5_GIGMA</name>
<reference evidence="1 2" key="1">
    <citation type="submission" date="2021-06" db="EMBL/GenBank/DDBJ databases">
        <authorList>
            <person name="Kallberg Y."/>
            <person name="Tangrot J."/>
            <person name="Rosling A."/>
        </authorList>
    </citation>
    <scope>NUCLEOTIDE SEQUENCE [LARGE SCALE GENOMIC DNA]</scope>
    <source>
        <strain evidence="1 2">120-4 pot B 10/14</strain>
    </source>
</reference>
<protein>
    <submittedName>
        <fullName evidence="1">31838_t:CDS:1</fullName>
    </submittedName>
</protein>
<dbReference type="EMBL" id="CAJVQB010044914">
    <property type="protein sequence ID" value="CAG8832202.1"/>
    <property type="molecule type" value="Genomic_DNA"/>
</dbReference>
<dbReference type="Proteomes" id="UP000789901">
    <property type="component" value="Unassembled WGS sequence"/>
</dbReference>
<proteinExistence type="predicted"/>
<gene>
    <name evidence="1" type="ORF">GMARGA_LOCUS30950</name>
</gene>
<comment type="caution">
    <text evidence="1">The sequence shown here is derived from an EMBL/GenBank/DDBJ whole genome shotgun (WGS) entry which is preliminary data.</text>
</comment>
<keyword evidence="2" id="KW-1185">Reference proteome</keyword>
<sequence>LVFNTLVIYLLLYYDSSSKLTNKNLNLNLLILLINEQSSDSIINNEQSLNSVINTSESLSSIPIPESAEYDNRIRRHCRYSGCPWVINAICPKKTGIINITSLYLEHGDHPFDPLTKKFSLTYRTLTEPMLADIEFWTTKGNLSMRTQHQLLEAKYENVFFLPQDLSNAIQRVKAKQNVDCETAILINYFIEHKAEDIQ</sequence>
<accession>A0ABN7WJD5</accession>
<evidence type="ECO:0000313" key="1">
    <source>
        <dbReference type="EMBL" id="CAG8832202.1"/>
    </source>
</evidence>
<feature type="non-terminal residue" evidence="1">
    <location>
        <position position="1"/>
    </location>
</feature>
<evidence type="ECO:0000313" key="2">
    <source>
        <dbReference type="Proteomes" id="UP000789901"/>
    </source>
</evidence>